<keyword evidence="7" id="KW-0679">Respiratory chain</keyword>
<keyword evidence="14" id="KW-1185">Reference proteome</keyword>
<dbReference type="PROSITE" id="PS52002">
    <property type="entry name" value="SM"/>
    <property type="match status" value="1"/>
</dbReference>
<evidence type="ECO:0000256" key="7">
    <source>
        <dbReference type="ARBA" id="ARBA00022660"/>
    </source>
</evidence>
<evidence type="ECO:0000256" key="8">
    <source>
        <dbReference type="ARBA" id="ARBA00022792"/>
    </source>
</evidence>
<dbReference type="Gene3D" id="2.30.30.100">
    <property type="match status" value="1"/>
</dbReference>
<evidence type="ECO:0000313" key="14">
    <source>
        <dbReference type="Proteomes" id="UP000277928"/>
    </source>
</evidence>
<proteinExistence type="inferred from homology"/>
<dbReference type="STRING" id="42156.A0A3P6S195"/>
<evidence type="ECO:0000256" key="9">
    <source>
        <dbReference type="ARBA" id="ARBA00022982"/>
    </source>
</evidence>
<evidence type="ECO:0000256" key="1">
    <source>
        <dbReference type="ARBA" id="ARBA00003195"/>
    </source>
</evidence>
<keyword evidence="8" id="KW-0999">Mitochondrion inner membrane</keyword>
<gene>
    <name evidence="13" type="ORF">NLS_LOCUS781</name>
</gene>
<dbReference type="InterPro" id="IPR006806">
    <property type="entry name" value="NDUFA5"/>
</dbReference>
<evidence type="ECO:0000259" key="12">
    <source>
        <dbReference type="PROSITE" id="PS52002"/>
    </source>
</evidence>
<dbReference type="InterPro" id="IPR001163">
    <property type="entry name" value="Sm_dom_euk/arc"/>
</dbReference>
<keyword evidence="10" id="KW-0496">Mitochondrion</keyword>
<dbReference type="GO" id="GO:0000932">
    <property type="term" value="C:P-body"/>
    <property type="evidence" value="ECO:0007669"/>
    <property type="project" value="UniProtKB-SubCell"/>
</dbReference>
<dbReference type="InterPro" id="IPR047575">
    <property type="entry name" value="Sm"/>
</dbReference>
<dbReference type="GO" id="GO:0003723">
    <property type="term" value="F:RNA binding"/>
    <property type="evidence" value="ECO:0007669"/>
    <property type="project" value="InterPro"/>
</dbReference>
<dbReference type="OrthoDB" id="286811at2759"/>
<comment type="subcellular location">
    <subcellularLocation>
        <location evidence="2">Cytoplasm</location>
        <location evidence="2">P-body</location>
    </subcellularLocation>
    <subcellularLocation>
        <location evidence="3">Mitochondrion inner membrane</location>
        <topology evidence="3">Peripheral membrane protein</topology>
        <orientation evidence="3">Matrix side</orientation>
    </subcellularLocation>
</comment>
<sequence length="457" mass="51645">MKISETYIGDFTVHQCFEHNSKLHYRESQCDIPGQPSCGSFEQGPTANSSKTAQAAVFDGTSGIGGYPSIAGLPEGWKIVDSYGIPVPLDRIRVITSYSADSVPTITVSSGCIMDCPFLSEYSSGLLQHYVLNENNSGSFSSPSDAYGQNRNLLISRLQMLPIQNGLQRISQRVFQISTRAMYDNPYIKTFKPKKPPSPTFHKQTTGLTGLFVDEYAHQNLLKEYGRLMKVLEQIPLHSAYRKYTEQLVKKRMALVQEEPDIQKLEEKIGMGQIEEVILQAKYEILAAKEILKSQAWEPLVEKAPEGQWNWPLFEVSCMDLPDPYLPGALSLLEQLDKKLLVVLRDGRTLIGYLRTIDQFANLVLHETLERIHVDKYYGDIERGVFLIRGENVVLAGEIDETKEQSSGLIHLSAKEILSLQREKIEEKERFKEARNKIMKGRGHRAKPVIDVFSDES</sequence>
<name>A0A3P6S195_LITSI</name>
<keyword evidence="6" id="KW-0813">Transport</keyword>
<dbReference type="Proteomes" id="UP000277928">
    <property type="component" value="Unassembled WGS sequence"/>
</dbReference>
<evidence type="ECO:0000313" key="13">
    <source>
        <dbReference type="EMBL" id="VDK69492.1"/>
    </source>
</evidence>
<evidence type="ECO:0000256" key="4">
    <source>
        <dbReference type="ARBA" id="ARBA00010261"/>
    </source>
</evidence>
<evidence type="ECO:0000256" key="3">
    <source>
        <dbReference type="ARBA" id="ARBA00004443"/>
    </source>
</evidence>
<dbReference type="InterPro" id="IPR010920">
    <property type="entry name" value="LSM_dom_sf"/>
</dbReference>
<accession>A0A3P6S195</accession>
<dbReference type="InterPro" id="IPR034104">
    <property type="entry name" value="Lsm1"/>
</dbReference>
<dbReference type="Pfam" id="PF01423">
    <property type="entry name" value="LSM"/>
    <property type="match status" value="1"/>
</dbReference>
<dbReference type="GO" id="GO:0022904">
    <property type="term" value="P:respiratory electron transport chain"/>
    <property type="evidence" value="ECO:0007669"/>
    <property type="project" value="InterPro"/>
</dbReference>
<organism evidence="13 14">
    <name type="scientific">Litomosoides sigmodontis</name>
    <name type="common">Filarial nematode worm</name>
    <dbReference type="NCBI Taxonomy" id="42156"/>
    <lineage>
        <taxon>Eukaryota</taxon>
        <taxon>Metazoa</taxon>
        <taxon>Ecdysozoa</taxon>
        <taxon>Nematoda</taxon>
        <taxon>Chromadorea</taxon>
        <taxon>Rhabditida</taxon>
        <taxon>Spirurina</taxon>
        <taxon>Spiruromorpha</taxon>
        <taxon>Filarioidea</taxon>
        <taxon>Onchocercidae</taxon>
        <taxon>Litomosoides</taxon>
    </lineage>
</organism>
<dbReference type="SUPFAM" id="SSF50182">
    <property type="entry name" value="Sm-like ribonucleoproteins"/>
    <property type="match status" value="1"/>
</dbReference>
<comment type="subunit">
    <text evidence="5">Complex I is composed of 45 different subunits.</text>
</comment>
<evidence type="ECO:0000256" key="10">
    <source>
        <dbReference type="ARBA" id="ARBA00023128"/>
    </source>
</evidence>
<dbReference type="PANTHER" id="PTHR12653">
    <property type="entry name" value="NADH-UBIQUINONE OXIDOREDUCTASE 13 KD-B SUBUNIT"/>
    <property type="match status" value="1"/>
</dbReference>
<dbReference type="GO" id="GO:0000956">
    <property type="term" value="P:nuclear-transcribed mRNA catabolic process"/>
    <property type="evidence" value="ECO:0007669"/>
    <property type="project" value="InterPro"/>
</dbReference>
<keyword evidence="9" id="KW-0249">Electron transport</keyword>
<dbReference type="EMBL" id="UYRX01000022">
    <property type="protein sequence ID" value="VDK69492.1"/>
    <property type="molecule type" value="Genomic_DNA"/>
</dbReference>
<evidence type="ECO:0000256" key="6">
    <source>
        <dbReference type="ARBA" id="ARBA00022448"/>
    </source>
</evidence>
<dbReference type="CDD" id="cd01728">
    <property type="entry name" value="LSm1"/>
    <property type="match status" value="1"/>
</dbReference>
<dbReference type="PANTHER" id="PTHR12653:SF0">
    <property type="entry name" value="NADH DEHYDROGENASE [UBIQUINONE] 1 ALPHA SUBCOMPLEX SUBUNIT 5"/>
    <property type="match status" value="1"/>
</dbReference>
<comment type="similarity">
    <text evidence="4">Belongs to the complex I NDUFA5 subunit family.</text>
</comment>
<keyword evidence="11" id="KW-0472">Membrane</keyword>
<dbReference type="AlphaFoldDB" id="A0A3P6S195"/>
<feature type="domain" description="Sm" evidence="12">
    <location>
        <begin position="327"/>
        <end position="402"/>
    </location>
</feature>
<protein>
    <recommendedName>
        <fullName evidence="12">Sm domain-containing protein</fullName>
    </recommendedName>
</protein>
<dbReference type="GO" id="GO:0005743">
    <property type="term" value="C:mitochondrial inner membrane"/>
    <property type="evidence" value="ECO:0007669"/>
    <property type="project" value="UniProtKB-SubCell"/>
</dbReference>
<evidence type="ECO:0000256" key="11">
    <source>
        <dbReference type="ARBA" id="ARBA00023136"/>
    </source>
</evidence>
<evidence type="ECO:0000256" key="2">
    <source>
        <dbReference type="ARBA" id="ARBA00004201"/>
    </source>
</evidence>
<dbReference type="Pfam" id="PF04716">
    <property type="entry name" value="ETC_C1_NDUFA5"/>
    <property type="match status" value="1"/>
</dbReference>
<comment type="function">
    <text evidence="1">Accessory subunit of the mitochondrial membrane respiratory chain NADH dehydrogenase (Complex I), that is believed not to be involved in catalysis. Complex I functions in the transfer of electrons from NADH to the respiratory chain. The immediate electron acceptor for the enzyme is believed to be ubiquinone.</text>
</comment>
<reference evidence="13 14" key="1">
    <citation type="submission" date="2018-08" db="EMBL/GenBank/DDBJ databases">
        <authorList>
            <person name="Laetsch R D."/>
            <person name="Stevens L."/>
            <person name="Kumar S."/>
            <person name="Blaxter L. M."/>
        </authorList>
    </citation>
    <scope>NUCLEOTIDE SEQUENCE [LARGE SCALE GENOMIC DNA]</scope>
</reference>
<evidence type="ECO:0000256" key="5">
    <source>
        <dbReference type="ARBA" id="ARBA00011533"/>
    </source>
</evidence>
<dbReference type="SMART" id="SM00651">
    <property type="entry name" value="Sm"/>
    <property type="match status" value="1"/>
</dbReference>